<evidence type="ECO:0000256" key="7">
    <source>
        <dbReference type="ARBA" id="ARBA00023136"/>
    </source>
</evidence>
<organism evidence="12 13">
    <name type="scientific">Meganyctiphanes norvegica</name>
    <name type="common">Northern krill</name>
    <name type="synonym">Thysanopoda norvegica</name>
    <dbReference type="NCBI Taxonomy" id="48144"/>
    <lineage>
        <taxon>Eukaryota</taxon>
        <taxon>Metazoa</taxon>
        <taxon>Ecdysozoa</taxon>
        <taxon>Arthropoda</taxon>
        <taxon>Crustacea</taxon>
        <taxon>Multicrustacea</taxon>
        <taxon>Malacostraca</taxon>
        <taxon>Eumalacostraca</taxon>
        <taxon>Eucarida</taxon>
        <taxon>Euphausiacea</taxon>
        <taxon>Euphausiidae</taxon>
        <taxon>Meganyctiphanes</taxon>
    </lineage>
</organism>
<evidence type="ECO:0000259" key="11">
    <source>
        <dbReference type="PROSITE" id="PS50262"/>
    </source>
</evidence>
<protein>
    <recommendedName>
        <fullName evidence="11">G-protein coupled receptors family 1 profile domain-containing protein</fullName>
    </recommendedName>
</protein>
<evidence type="ECO:0000256" key="6">
    <source>
        <dbReference type="ARBA" id="ARBA00023040"/>
    </source>
</evidence>
<dbReference type="PROSITE" id="PS50262">
    <property type="entry name" value="G_PROTEIN_RECEP_F1_2"/>
    <property type="match status" value="1"/>
</dbReference>
<evidence type="ECO:0000256" key="9">
    <source>
        <dbReference type="ARBA" id="ARBA00023224"/>
    </source>
</evidence>
<dbReference type="GO" id="GO:0004930">
    <property type="term" value="F:G protein-coupled receptor activity"/>
    <property type="evidence" value="ECO:0007669"/>
    <property type="project" value="UniProtKB-KW"/>
</dbReference>
<comment type="subcellular location">
    <subcellularLocation>
        <location evidence="1">Cell membrane</location>
        <topology evidence="1">Multi-pass membrane protein</topology>
    </subcellularLocation>
</comment>
<name>A0AAV2SI24_MEGNR</name>
<dbReference type="GO" id="GO:0005886">
    <property type="term" value="C:plasma membrane"/>
    <property type="evidence" value="ECO:0007669"/>
    <property type="project" value="UniProtKB-SubCell"/>
</dbReference>
<feature type="non-terminal residue" evidence="12">
    <location>
        <position position="218"/>
    </location>
</feature>
<dbReference type="Gene3D" id="1.20.1070.10">
    <property type="entry name" value="Rhodopsin 7-helix transmembrane proteins"/>
    <property type="match status" value="1"/>
</dbReference>
<evidence type="ECO:0000256" key="4">
    <source>
        <dbReference type="ARBA" id="ARBA00022692"/>
    </source>
</evidence>
<keyword evidence="6" id="KW-0297">G-protein coupled receptor</keyword>
<keyword evidence="9" id="KW-0807">Transducer</keyword>
<gene>
    <name evidence="12" type="ORF">MNOR_LOCUS37865</name>
</gene>
<keyword evidence="5 10" id="KW-1133">Transmembrane helix</keyword>
<feature type="domain" description="G-protein coupled receptors family 1 profile" evidence="11">
    <location>
        <begin position="108"/>
        <end position="218"/>
    </location>
</feature>
<dbReference type="EMBL" id="CAXKWB010080291">
    <property type="protein sequence ID" value="CAL4204579.1"/>
    <property type="molecule type" value="Genomic_DNA"/>
</dbReference>
<dbReference type="SUPFAM" id="SSF81321">
    <property type="entry name" value="Family A G protein-coupled receptor-like"/>
    <property type="match status" value="1"/>
</dbReference>
<dbReference type="AlphaFoldDB" id="A0AAV2SI24"/>
<keyword evidence="8" id="KW-0675">Receptor</keyword>
<keyword evidence="3" id="KW-1003">Cell membrane</keyword>
<comment type="caution">
    <text evidence="12">The sequence shown here is derived from an EMBL/GenBank/DDBJ whole genome shotgun (WGS) entry which is preliminary data.</text>
</comment>
<keyword evidence="13" id="KW-1185">Reference proteome</keyword>
<feature type="transmembrane region" description="Helical" evidence="10">
    <location>
        <begin position="104"/>
        <end position="121"/>
    </location>
</feature>
<keyword evidence="4 10" id="KW-0812">Transmembrane</keyword>
<sequence length="218" mass="24621">MYATTQLDTLVFDQIRMSLDENKITCGVFVDLPKAFDTVDHEILIVTFRIVDKLNSWFAINKLTLNASKIKYGIAIYGILINSYLPVVHGHLISTCLKLTVEGLRMGSVLAQVLHLLVIALNHYLGTLRPLHYNSIMTPAKLKILIALLWTLPFSGLYISFGSVPGQGYQSPHCSNCHFYINGITFRIVWAVLIFLPMIVIALVYAHIFHILRHRGKD</sequence>
<dbReference type="InterPro" id="IPR017452">
    <property type="entry name" value="GPCR_Rhodpsn_7TM"/>
</dbReference>
<evidence type="ECO:0000256" key="1">
    <source>
        <dbReference type="ARBA" id="ARBA00004651"/>
    </source>
</evidence>
<evidence type="ECO:0000256" key="5">
    <source>
        <dbReference type="ARBA" id="ARBA00022989"/>
    </source>
</evidence>
<feature type="transmembrane region" description="Helical" evidence="10">
    <location>
        <begin position="142"/>
        <end position="161"/>
    </location>
</feature>
<evidence type="ECO:0000256" key="2">
    <source>
        <dbReference type="ARBA" id="ARBA00010663"/>
    </source>
</evidence>
<dbReference type="InterPro" id="IPR000276">
    <property type="entry name" value="GPCR_Rhodpsn"/>
</dbReference>
<feature type="transmembrane region" description="Helical" evidence="10">
    <location>
        <begin position="72"/>
        <end position="92"/>
    </location>
</feature>
<keyword evidence="7 10" id="KW-0472">Membrane</keyword>
<dbReference type="PANTHER" id="PTHR24248">
    <property type="entry name" value="ADRENERGIC RECEPTOR-RELATED G-PROTEIN COUPLED RECEPTOR"/>
    <property type="match status" value="1"/>
</dbReference>
<evidence type="ECO:0000256" key="3">
    <source>
        <dbReference type="ARBA" id="ARBA00022475"/>
    </source>
</evidence>
<evidence type="ECO:0000313" key="13">
    <source>
        <dbReference type="Proteomes" id="UP001497623"/>
    </source>
</evidence>
<dbReference type="Proteomes" id="UP001497623">
    <property type="component" value="Unassembled WGS sequence"/>
</dbReference>
<comment type="similarity">
    <text evidence="2">Belongs to the G-protein coupled receptor 1 family.</text>
</comment>
<feature type="transmembrane region" description="Helical" evidence="10">
    <location>
        <begin position="188"/>
        <end position="212"/>
    </location>
</feature>
<evidence type="ECO:0000256" key="8">
    <source>
        <dbReference type="ARBA" id="ARBA00023170"/>
    </source>
</evidence>
<evidence type="ECO:0000256" key="10">
    <source>
        <dbReference type="SAM" id="Phobius"/>
    </source>
</evidence>
<proteinExistence type="inferred from homology"/>
<dbReference type="Pfam" id="PF00001">
    <property type="entry name" value="7tm_1"/>
    <property type="match status" value="1"/>
</dbReference>
<reference evidence="12 13" key="1">
    <citation type="submission" date="2024-05" db="EMBL/GenBank/DDBJ databases">
        <authorList>
            <person name="Wallberg A."/>
        </authorList>
    </citation>
    <scope>NUCLEOTIDE SEQUENCE [LARGE SCALE GENOMIC DNA]</scope>
</reference>
<evidence type="ECO:0000313" key="12">
    <source>
        <dbReference type="EMBL" id="CAL4204579.1"/>
    </source>
</evidence>
<accession>A0AAV2SI24</accession>